<evidence type="ECO:0000256" key="1">
    <source>
        <dbReference type="ARBA" id="ARBA00004561"/>
    </source>
</evidence>
<dbReference type="AlphaFoldDB" id="A0AAU7P445"/>
<dbReference type="Pfam" id="PF05567">
    <property type="entry name" value="T4P_PilY1"/>
    <property type="match status" value="1"/>
</dbReference>
<dbReference type="InterPro" id="IPR007280">
    <property type="entry name" value="Peptidase_C_arc/bac"/>
</dbReference>
<comment type="similarity">
    <text evidence="2">Belongs to the PilY1 family.</text>
</comment>
<keyword evidence="3" id="KW-1029">Fimbrium biogenesis</keyword>
<dbReference type="Gene3D" id="2.130.10.10">
    <property type="entry name" value="YVTN repeat-like/Quinoprotein amine dehydrogenase"/>
    <property type="match status" value="1"/>
</dbReference>
<evidence type="ECO:0000256" key="5">
    <source>
        <dbReference type="ARBA" id="ARBA00022837"/>
    </source>
</evidence>
<evidence type="ECO:0000256" key="2">
    <source>
        <dbReference type="ARBA" id="ARBA00008387"/>
    </source>
</evidence>
<accession>A0AAU7P445</accession>
<comment type="subcellular location">
    <subcellularLocation>
        <location evidence="1">Fimbrium</location>
    </subcellularLocation>
</comment>
<gene>
    <name evidence="9" type="ORF">VZ068_13170</name>
</gene>
<dbReference type="EMBL" id="CP144460">
    <property type="protein sequence ID" value="XBS36439.1"/>
    <property type="molecule type" value="Genomic_DNA"/>
</dbReference>
<feature type="domain" description="Peptidase C-terminal archaeal/bacterial" evidence="7">
    <location>
        <begin position="233"/>
        <end position="305"/>
    </location>
</feature>
<evidence type="ECO:0000256" key="4">
    <source>
        <dbReference type="ARBA" id="ARBA00022723"/>
    </source>
</evidence>
<keyword evidence="4" id="KW-0479">Metal-binding</keyword>
<dbReference type="GO" id="GO:0046872">
    <property type="term" value="F:metal ion binding"/>
    <property type="evidence" value="ECO:0007669"/>
    <property type="project" value="UniProtKB-KW"/>
</dbReference>
<dbReference type="InterPro" id="IPR008707">
    <property type="entry name" value="B-propeller_PilY1"/>
</dbReference>
<feature type="domain" description="PilY1 beta-propeller" evidence="8">
    <location>
        <begin position="803"/>
        <end position="1097"/>
    </location>
</feature>
<evidence type="ECO:0000256" key="6">
    <source>
        <dbReference type="ARBA" id="ARBA00023263"/>
    </source>
</evidence>
<dbReference type="Gene3D" id="2.60.120.380">
    <property type="match status" value="1"/>
</dbReference>
<reference evidence="9" key="1">
    <citation type="submission" date="2024-02" db="EMBL/GenBank/DDBJ databases">
        <title>Complete genome sequence of Xanthomonas sp. 10-10.</title>
        <authorList>
            <person name="Biessy A."/>
            <person name="Ciotola M."/>
            <person name="Cadieux M."/>
            <person name="Soufiane B."/>
            <person name="Laforest M."/>
            <person name="Filion M."/>
        </authorList>
    </citation>
    <scope>NUCLEOTIDE SEQUENCE</scope>
    <source>
        <strain evidence="9">10-10</strain>
    </source>
</reference>
<organism evidence="9">
    <name type="scientific">Xanthomonas sp. 10-10</name>
    <dbReference type="NCBI Taxonomy" id="3115848"/>
    <lineage>
        <taxon>Bacteria</taxon>
        <taxon>Pseudomonadati</taxon>
        <taxon>Pseudomonadota</taxon>
        <taxon>Gammaproteobacteria</taxon>
        <taxon>Lysobacterales</taxon>
        <taxon>Lysobacteraceae</taxon>
        <taxon>Xanthomonas</taxon>
    </lineage>
</organism>
<evidence type="ECO:0000313" key="9">
    <source>
        <dbReference type="EMBL" id="XBS36439.1"/>
    </source>
</evidence>
<evidence type="ECO:0000259" key="8">
    <source>
        <dbReference type="Pfam" id="PF05567"/>
    </source>
</evidence>
<dbReference type="RefSeq" id="WP_349655554.1">
    <property type="nucleotide sequence ID" value="NZ_CP144460.1"/>
</dbReference>
<name>A0AAU7P445_9XANT</name>
<dbReference type="Pfam" id="PF04151">
    <property type="entry name" value="PPC"/>
    <property type="match status" value="1"/>
</dbReference>
<sequence>MRTPQTKNNSWHRRLFARATPVLCAYFATLLAIPVNAGITLPSDPLTTSSRVPPNILFILDDSGSMQWRYMYNPDVSSISGGGITSIPTGDNRTADNDYGSDSVDLAAFYDLNYVTNTLYYNPNVSYNAWLDSTGTPLVGGLSYTAAYSDNVNVQSSFANTTSATLNLSSAVRTFYFPKGDISNYSDATQYYRYQILTGGQVVRSERLQGVSRSDSGTIASGLSGAAGVFSANYSINLPAGASNLSIQTASSANCRNARCADLYVRLNATPTLAQFDCAQTSSGNSEACNFSSPAAGVYNIRVYGGSAYSGVTLSYSYDILNSNGVSNAGCDTSTSGWGWRNCTYSTPVIVDSQGNSRSRTDAEERTNFAAWYSYYRTRTKAAKAAAGTAFSELGTDVRVGYRTIWGRNGASTNANIPTQTVPIPVSYNQGLFDDPNGVSGTNNNRAEWYRRLYSTIASNGTPLRSALTNAGEYFSQTNASGPYGPEAGSNQLQCRQNFTILTTDGYWNSDSGFSSGGNQDGSNGSAILRPDNSSYTYTASRPYSDGLSNTLADVAMRYWKNDLRADMPNIVPTTGADPAFWQHMVTFGLSIGLRGTLDPASDLPAITAGTKAWPSPVADNITTIDDLWHASVNGRGRFVAASNPGQVTSGLRAALSSVTERTGSFSNVSANSTSLTTGTRVYQATYVSGVWTGEVTSYAVTAADGVSTTASWRASEQIPTVNRKVFTSDGVRGLAFPASATAAQIASLARVGASNYPVSGEDNAAYIAGTRTLEIQNGGTLRNRSRILGDIVSSSPAYVPETNSLYVGSNDGMLHAINAANGAELFAYLPNGVSWSGLNSLSRPDYTHRYSVDGPVVVSTRTQTPGKNTLVGTLGKGGKGLFALDVTNPTTFGVSDFKWEVTEQGGDMGLVQSKPVIAKLNTGETALIVSNGVNSTNGRAVLLIYNLDTGALIRKIDTGVGSPVTDSADSNGLSTSVGWDSDGNGTVDAVYAGDLLGNLWKFDVSSATATTWGLANSGRPIFAATYTGGATPVRQPITGGLTVALNPTTFKTWVFFGTGRLMTTGDLTNMDVQSMYGFVDDGTAIVRSGTSANLTRRTTVVAGTLGGRPVRSFEANSPLPATSKGWYVDLVAPPQPGTAEGERIVSDAQLLGDVLVTSSVIPTASACQADGRGYLNALDAFTGTSSNSSFFDLDGDGSFTDEKLTSDGRDIPVGSVDLGVGMPTLANLLRGRAVLGGSSGNNASVGIPENRNVGRVSWREVKRGD</sequence>
<dbReference type="InterPro" id="IPR015943">
    <property type="entry name" value="WD40/YVTN_repeat-like_dom_sf"/>
</dbReference>
<protein>
    <submittedName>
        <fullName evidence="9">PilC/PilY family type IV pilus protein</fullName>
    </submittedName>
</protein>
<dbReference type="GO" id="GO:0009289">
    <property type="term" value="C:pilus"/>
    <property type="evidence" value="ECO:0007669"/>
    <property type="project" value="UniProtKB-SubCell"/>
</dbReference>
<dbReference type="InterPro" id="IPR011047">
    <property type="entry name" value="Quinoprotein_ADH-like_sf"/>
</dbReference>
<dbReference type="SUPFAM" id="SSF50998">
    <property type="entry name" value="Quinoprotein alcohol dehydrogenase-like"/>
    <property type="match status" value="1"/>
</dbReference>
<keyword evidence="5" id="KW-0106">Calcium</keyword>
<keyword evidence="6" id="KW-0281">Fimbrium</keyword>
<proteinExistence type="inferred from homology"/>
<evidence type="ECO:0000256" key="3">
    <source>
        <dbReference type="ARBA" id="ARBA00022558"/>
    </source>
</evidence>
<evidence type="ECO:0000259" key="7">
    <source>
        <dbReference type="Pfam" id="PF04151"/>
    </source>
</evidence>